<name>A0A0R2LPJ1_9LACO</name>
<keyword evidence="1" id="KW-0812">Transmembrane</keyword>
<dbReference type="EMBL" id="JQCN01000017">
    <property type="protein sequence ID" value="KRO01037.1"/>
    <property type="molecule type" value="Genomic_DNA"/>
</dbReference>
<dbReference type="AlphaFoldDB" id="A0A0R2LPJ1"/>
<reference evidence="2 3" key="1">
    <citation type="journal article" date="2015" name="Genome Announc.">
        <title>Expanding the biotechnology potential of lactobacilli through comparative genomics of 213 strains and associated genera.</title>
        <authorList>
            <person name="Sun Z."/>
            <person name="Harris H.M."/>
            <person name="McCann A."/>
            <person name="Guo C."/>
            <person name="Argimon S."/>
            <person name="Zhang W."/>
            <person name="Yang X."/>
            <person name="Jeffery I.B."/>
            <person name="Cooney J.C."/>
            <person name="Kagawa T.F."/>
            <person name="Liu W."/>
            <person name="Song Y."/>
            <person name="Salvetti E."/>
            <person name="Wrobel A."/>
            <person name="Rasinkangas P."/>
            <person name="Parkhill J."/>
            <person name="Rea M.C."/>
            <person name="O'Sullivan O."/>
            <person name="Ritari J."/>
            <person name="Douillard F.P."/>
            <person name="Paul Ross R."/>
            <person name="Yang R."/>
            <person name="Briner A.E."/>
            <person name="Felis G.E."/>
            <person name="de Vos W.M."/>
            <person name="Barrangou R."/>
            <person name="Klaenhammer T.R."/>
            <person name="Caufield P.W."/>
            <person name="Cui Y."/>
            <person name="Zhang H."/>
            <person name="O'Toole P.W."/>
        </authorList>
    </citation>
    <scope>NUCLEOTIDE SEQUENCE [LARGE SCALE GENOMIC DNA]</scope>
    <source>
        <strain evidence="2 3">NBRC 103219</strain>
    </source>
</reference>
<protein>
    <recommendedName>
        <fullName evidence="4">Integral membrane protein</fullName>
    </recommendedName>
</protein>
<feature type="transmembrane region" description="Helical" evidence="1">
    <location>
        <begin position="45"/>
        <end position="66"/>
    </location>
</feature>
<evidence type="ECO:0008006" key="4">
    <source>
        <dbReference type="Google" id="ProtNLM"/>
    </source>
</evidence>
<dbReference type="Proteomes" id="UP000051886">
    <property type="component" value="Unassembled WGS sequence"/>
</dbReference>
<feature type="transmembrane region" description="Helical" evidence="1">
    <location>
        <begin position="72"/>
        <end position="93"/>
    </location>
</feature>
<proteinExistence type="predicted"/>
<dbReference type="PATRIC" id="fig|449659.4.peg.1233"/>
<sequence length="95" mass="10953">MDLAISILLIVLAVIVSVLGTYLFLHRNHSFLIFHPEKHRGLRLFCTFFGIFMLFCAVLTVIVIFFDPTWLLVTVIFLDVLSTFSVPFVLWGYTL</sequence>
<evidence type="ECO:0000313" key="3">
    <source>
        <dbReference type="Proteomes" id="UP000051886"/>
    </source>
</evidence>
<keyword evidence="1" id="KW-0472">Membrane</keyword>
<evidence type="ECO:0000256" key="1">
    <source>
        <dbReference type="SAM" id="Phobius"/>
    </source>
</evidence>
<feature type="transmembrane region" description="Helical" evidence="1">
    <location>
        <begin position="6"/>
        <end position="25"/>
    </location>
</feature>
<keyword evidence="1" id="KW-1133">Transmembrane helix</keyword>
<comment type="caution">
    <text evidence="2">The sequence shown here is derived from an EMBL/GenBank/DDBJ whole genome shotgun (WGS) entry which is preliminary data.</text>
</comment>
<keyword evidence="3" id="KW-1185">Reference proteome</keyword>
<gene>
    <name evidence="2" type="ORF">IV66_GL001216</name>
</gene>
<organism evidence="2 3">
    <name type="scientific">Ligilactobacillus pobuzihii</name>
    <dbReference type="NCBI Taxonomy" id="449659"/>
    <lineage>
        <taxon>Bacteria</taxon>
        <taxon>Bacillati</taxon>
        <taxon>Bacillota</taxon>
        <taxon>Bacilli</taxon>
        <taxon>Lactobacillales</taxon>
        <taxon>Lactobacillaceae</taxon>
        <taxon>Ligilactobacillus</taxon>
    </lineage>
</organism>
<dbReference type="OrthoDB" id="2315025at2"/>
<dbReference type="RefSeq" id="WP_017868332.1">
    <property type="nucleotide sequence ID" value="NZ_BJYB01000007.1"/>
</dbReference>
<evidence type="ECO:0000313" key="2">
    <source>
        <dbReference type="EMBL" id="KRO01037.1"/>
    </source>
</evidence>
<accession>A0A0R2LPJ1</accession>